<dbReference type="InterPro" id="IPR002514">
    <property type="entry name" value="Transposase_8"/>
</dbReference>
<dbReference type="AlphaFoldDB" id="A0A2R4WWH0"/>
<evidence type="ECO:0000313" key="3">
    <source>
        <dbReference type="EMBL" id="AWB25892.1"/>
    </source>
</evidence>
<dbReference type="GO" id="GO:0006313">
    <property type="term" value="P:DNA transposition"/>
    <property type="evidence" value="ECO:0007669"/>
    <property type="project" value="InterPro"/>
</dbReference>
<keyword evidence="4" id="KW-1185">Reference proteome</keyword>
<gene>
    <name evidence="3" type="ORF">DA075_34290</name>
</gene>
<dbReference type="InterPro" id="IPR012337">
    <property type="entry name" value="RNaseH-like_sf"/>
</dbReference>
<reference evidence="3 4" key="1">
    <citation type="submission" date="2018-04" db="EMBL/GenBank/DDBJ databases">
        <title>Methylobacterium sp. PR1016A genome.</title>
        <authorList>
            <person name="Park W."/>
        </authorList>
    </citation>
    <scope>NUCLEOTIDE SEQUENCE [LARGE SCALE GENOMIC DNA]</scope>
    <source>
        <strain evidence="3 4">PR1016A</strain>
    </source>
</reference>
<feature type="domain" description="Integrase catalytic" evidence="2">
    <location>
        <begin position="225"/>
        <end position="387"/>
    </location>
</feature>
<evidence type="ECO:0000259" key="2">
    <source>
        <dbReference type="PROSITE" id="PS50994"/>
    </source>
</evidence>
<dbReference type="InterPro" id="IPR048020">
    <property type="entry name" value="Transpos_IS3"/>
</dbReference>
<dbReference type="InterPro" id="IPR025948">
    <property type="entry name" value="HTH-like_dom"/>
</dbReference>
<keyword evidence="1" id="KW-0175">Coiled coil</keyword>
<dbReference type="InterPro" id="IPR009057">
    <property type="entry name" value="Homeodomain-like_sf"/>
</dbReference>
<dbReference type="PANTHER" id="PTHR46889:SF4">
    <property type="entry name" value="TRANSPOSASE INSO FOR INSERTION SEQUENCE ELEMENT IS911B-RELATED"/>
    <property type="match status" value="1"/>
</dbReference>
<name>A0A2R4WWH0_9HYPH</name>
<dbReference type="Pfam" id="PF13276">
    <property type="entry name" value="HTH_21"/>
    <property type="match status" value="1"/>
</dbReference>
<accession>A0A2R4WWH0</accession>
<dbReference type="Gene3D" id="3.30.420.10">
    <property type="entry name" value="Ribonuclease H-like superfamily/Ribonuclease H"/>
    <property type="match status" value="1"/>
</dbReference>
<proteinExistence type="predicted"/>
<dbReference type="InterPro" id="IPR050900">
    <property type="entry name" value="Transposase_IS3/IS150/IS904"/>
</dbReference>
<dbReference type="InterPro" id="IPR001584">
    <property type="entry name" value="Integrase_cat-core"/>
</dbReference>
<dbReference type="Gene3D" id="1.10.10.60">
    <property type="entry name" value="Homeodomain-like"/>
    <property type="match status" value="1"/>
</dbReference>
<evidence type="ECO:0000256" key="1">
    <source>
        <dbReference type="SAM" id="Coils"/>
    </source>
</evidence>
<dbReference type="EMBL" id="CP028844">
    <property type="protein sequence ID" value="AWB25892.1"/>
    <property type="molecule type" value="Genomic_DNA"/>
</dbReference>
<organism evidence="3 4">
    <name type="scientific">Methylobacterium currus</name>
    <dbReference type="NCBI Taxonomy" id="2051553"/>
    <lineage>
        <taxon>Bacteria</taxon>
        <taxon>Pseudomonadati</taxon>
        <taxon>Pseudomonadota</taxon>
        <taxon>Alphaproteobacteria</taxon>
        <taxon>Hyphomicrobiales</taxon>
        <taxon>Methylobacteriaceae</taxon>
        <taxon>Methylobacterium</taxon>
    </lineage>
</organism>
<dbReference type="Pfam" id="PF00665">
    <property type="entry name" value="rve"/>
    <property type="match status" value="1"/>
</dbReference>
<dbReference type="GO" id="GO:0015074">
    <property type="term" value="P:DNA integration"/>
    <property type="evidence" value="ECO:0007669"/>
    <property type="project" value="InterPro"/>
</dbReference>
<dbReference type="Pfam" id="PF01527">
    <property type="entry name" value="HTH_Tnp_1"/>
    <property type="match status" value="1"/>
</dbReference>
<dbReference type="Pfam" id="PF13333">
    <property type="entry name" value="rve_2"/>
    <property type="match status" value="1"/>
</dbReference>
<dbReference type="PROSITE" id="PS50994">
    <property type="entry name" value="INTEGRASE"/>
    <property type="match status" value="1"/>
</dbReference>
<dbReference type="GO" id="GO:0004803">
    <property type="term" value="F:transposase activity"/>
    <property type="evidence" value="ECO:0007669"/>
    <property type="project" value="InterPro"/>
</dbReference>
<feature type="coiled-coil region" evidence="1">
    <location>
        <begin position="47"/>
        <end position="89"/>
    </location>
</feature>
<dbReference type="SUPFAM" id="SSF46689">
    <property type="entry name" value="Homeodomain-like"/>
    <property type="match status" value="1"/>
</dbReference>
<dbReference type="SUPFAM" id="SSF53098">
    <property type="entry name" value="Ribonuclease H-like"/>
    <property type="match status" value="1"/>
</dbReference>
<dbReference type="Proteomes" id="UP000244755">
    <property type="component" value="Chromosome 2"/>
</dbReference>
<dbReference type="GO" id="GO:0003677">
    <property type="term" value="F:DNA binding"/>
    <property type="evidence" value="ECO:0007669"/>
    <property type="project" value="InterPro"/>
</dbReference>
<dbReference type="PANTHER" id="PTHR46889">
    <property type="entry name" value="TRANSPOSASE INSF FOR INSERTION SEQUENCE IS3B-RELATED"/>
    <property type="match status" value="1"/>
</dbReference>
<dbReference type="KEGG" id="mee:DA075_34290"/>
<evidence type="ECO:0000313" key="4">
    <source>
        <dbReference type="Proteomes" id="UP000244755"/>
    </source>
</evidence>
<dbReference type="InterPro" id="IPR036397">
    <property type="entry name" value="RNaseH_sf"/>
</dbReference>
<dbReference type="OrthoDB" id="9803878at2"/>
<dbReference type="NCBIfam" id="NF033516">
    <property type="entry name" value="transpos_IS3"/>
    <property type="match status" value="1"/>
</dbReference>
<sequence length="394" mass="44128">MPHTRPPYPAEFRRQIVELVRAGRDPTDLAREFEPSAQAIRNWVAQADKTEERREAKTETLTAAEREELIRLRREVRQLRLERDILSKAGGLVRAGDRRGAVGIFRFMSANRATFPIAVMARVLGVSEAGYHAWRQREPSAHAQADAALLKRIRTIHAGSGEAYGAPRVHAELAAEGSRHGRKRIARLMRAGGLVGASRRRRAVITTRRDKKARPAPDLVERNFRAEGPNQLWVGDITYVPTAAGFLYLAVVLDAWSRRIVGWAMANHLRTELVLDALEMAIGQRKPSAVIHHSDQGSQYTALAFGNRCREAGVRPSMGSIGDAYDNAMAESFFATLECELLDRRRLASQAQARMAVFTFIEGFYNPVRRHSALGYRSPIRYEKEMLTDPSPAS</sequence>
<protein>
    <submittedName>
        <fullName evidence="3">IS3 family transposase</fullName>
    </submittedName>
</protein>
<dbReference type="RefSeq" id="WP_099957514.1">
    <property type="nucleotide sequence ID" value="NZ_CP028844.1"/>
</dbReference>